<dbReference type="GO" id="GO:0046872">
    <property type="term" value="F:metal ion binding"/>
    <property type="evidence" value="ECO:0007669"/>
    <property type="project" value="UniProtKB-KW"/>
</dbReference>
<dbReference type="GO" id="GO:0016887">
    <property type="term" value="F:ATP hydrolysis activity"/>
    <property type="evidence" value="ECO:0007669"/>
    <property type="project" value="UniProtKB-UniRule"/>
</dbReference>
<dbReference type="AlphaFoldDB" id="E8V6G1"/>
<dbReference type="Gene3D" id="3.40.50.300">
    <property type="entry name" value="P-loop containing nucleotide triphosphate hydrolases"/>
    <property type="match status" value="1"/>
</dbReference>
<protein>
    <recommendedName>
        <fullName evidence="6">Iron-sulfur cluster carrier protein</fullName>
    </recommendedName>
</protein>
<dbReference type="InterPro" id="IPR000808">
    <property type="entry name" value="Mrp-like_CS"/>
</dbReference>
<dbReference type="HOGENOM" id="CLU_024839_0_2_0"/>
<dbReference type="eggNOG" id="COG0489">
    <property type="taxonomic scope" value="Bacteria"/>
</dbReference>
<evidence type="ECO:0000256" key="3">
    <source>
        <dbReference type="ARBA" id="ARBA00022840"/>
    </source>
</evidence>
<accession>E8V6G1</accession>
<keyword evidence="9" id="KW-1185">Reference proteome</keyword>
<evidence type="ECO:0000256" key="2">
    <source>
        <dbReference type="ARBA" id="ARBA00022741"/>
    </source>
</evidence>
<organism evidence="8 9">
    <name type="scientific">Terriglobus saanensis (strain ATCC BAA-1853 / DSM 23119 / SP1PR4)</name>
    <dbReference type="NCBI Taxonomy" id="401053"/>
    <lineage>
        <taxon>Bacteria</taxon>
        <taxon>Pseudomonadati</taxon>
        <taxon>Acidobacteriota</taxon>
        <taxon>Terriglobia</taxon>
        <taxon>Terriglobales</taxon>
        <taxon>Acidobacteriaceae</taxon>
        <taxon>Terriglobus</taxon>
    </lineage>
</organism>
<dbReference type="InterPro" id="IPR019591">
    <property type="entry name" value="Mrp/NBP35_ATP-bd"/>
</dbReference>
<dbReference type="EMBL" id="CP002467">
    <property type="protein sequence ID" value="ADV81626.1"/>
    <property type="molecule type" value="Genomic_DNA"/>
</dbReference>
<evidence type="ECO:0000256" key="6">
    <source>
        <dbReference type="HAMAP-Rule" id="MF_02040"/>
    </source>
</evidence>
<keyword evidence="4 6" id="KW-0408">Iron</keyword>
<dbReference type="PANTHER" id="PTHR42961">
    <property type="entry name" value="IRON-SULFUR PROTEIN NUBPL"/>
    <property type="match status" value="1"/>
</dbReference>
<dbReference type="STRING" id="401053.AciPR4_0793"/>
<feature type="region of interest" description="Disordered" evidence="7">
    <location>
        <begin position="1"/>
        <end position="21"/>
    </location>
</feature>
<dbReference type="InterPro" id="IPR027417">
    <property type="entry name" value="P-loop_NTPase"/>
</dbReference>
<dbReference type="OrthoDB" id="9809679at2"/>
<dbReference type="SUPFAM" id="SSF52540">
    <property type="entry name" value="P-loop containing nucleoside triphosphate hydrolases"/>
    <property type="match status" value="1"/>
</dbReference>
<dbReference type="RefSeq" id="WP_013567359.1">
    <property type="nucleotide sequence ID" value="NC_014963.1"/>
</dbReference>
<keyword evidence="3 6" id="KW-0067">ATP-binding</keyword>
<name>E8V6G1_TERSS</name>
<keyword evidence="2 6" id="KW-0547">Nucleotide-binding</keyword>
<dbReference type="FunFam" id="3.40.50.300:FF:001119">
    <property type="entry name" value="Iron-sulfur cluster carrier protein"/>
    <property type="match status" value="1"/>
</dbReference>
<dbReference type="Pfam" id="PF10609">
    <property type="entry name" value="ParA"/>
    <property type="match status" value="1"/>
</dbReference>
<comment type="similarity">
    <text evidence="6">Belongs to the Mrp/NBP35 ATP-binding proteins family.</text>
</comment>
<keyword evidence="1 6" id="KW-0479">Metal-binding</keyword>
<dbReference type="GO" id="GO:0016226">
    <property type="term" value="P:iron-sulfur cluster assembly"/>
    <property type="evidence" value="ECO:0007669"/>
    <property type="project" value="InterPro"/>
</dbReference>
<keyword evidence="6" id="KW-0378">Hydrolase</keyword>
<reference evidence="8 9" key="1">
    <citation type="journal article" date="2012" name="Stand. Genomic Sci.">
        <title>Complete genome sequence of Terriglobus saanensis type strain SP1PR4(T), an Acidobacteria from tundra soil.</title>
        <authorList>
            <person name="Rawat S.R."/>
            <person name="Mannisto M.K."/>
            <person name="Starovoytov V."/>
            <person name="Goodwin L."/>
            <person name="Nolan M."/>
            <person name="Hauser L."/>
            <person name="Land M."/>
            <person name="Davenport K.W."/>
            <person name="Woyke T."/>
            <person name="Haggblom M.M."/>
        </authorList>
    </citation>
    <scope>NUCLEOTIDE SEQUENCE</scope>
    <source>
        <strain evidence="9">ATCC BAA-1853 / DSM 23119 / SP1PR4</strain>
    </source>
</reference>
<dbReference type="PROSITE" id="PS01215">
    <property type="entry name" value="MRP"/>
    <property type="match status" value="1"/>
</dbReference>
<evidence type="ECO:0000256" key="5">
    <source>
        <dbReference type="ARBA" id="ARBA00023014"/>
    </source>
</evidence>
<dbReference type="CDD" id="cd02037">
    <property type="entry name" value="Mrp_NBP35"/>
    <property type="match status" value="1"/>
</dbReference>
<dbReference type="KEGG" id="tsa:AciPR4_0793"/>
<evidence type="ECO:0000313" key="9">
    <source>
        <dbReference type="Proteomes" id="UP000006844"/>
    </source>
</evidence>
<dbReference type="InterPro" id="IPR044304">
    <property type="entry name" value="NUBPL-like"/>
</dbReference>
<dbReference type="GO" id="GO:0140663">
    <property type="term" value="F:ATP-dependent FeS chaperone activity"/>
    <property type="evidence" value="ECO:0007669"/>
    <property type="project" value="InterPro"/>
</dbReference>
<dbReference type="InterPro" id="IPR033756">
    <property type="entry name" value="YlxH/NBP35"/>
</dbReference>
<dbReference type="HAMAP" id="MF_02040">
    <property type="entry name" value="Mrp_NBP35"/>
    <property type="match status" value="1"/>
</dbReference>
<gene>
    <name evidence="8" type="ordered locus">AciPR4_0793</name>
</gene>
<comment type="subunit">
    <text evidence="6">Homodimer.</text>
</comment>
<dbReference type="PANTHER" id="PTHR42961:SF2">
    <property type="entry name" value="IRON-SULFUR PROTEIN NUBPL"/>
    <property type="match status" value="1"/>
</dbReference>
<keyword evidence="5 6" id="KW-0411">Iron-sulfur</keyword>
<proteinExistence type="inferred from homology"/>
<dbReference type="GO" id="GO:0005524">
    <property type="term" value="F:ATP binding"/>
    <property type="evidence" value="ECO:0007669"/>
    <property type="project" value="UniProtKB-UniRule"/>
</dbReference>
<sequence>MAHSGHTHGGAPQQGPQPQPIKGVANVIAIGSGKGGVGKTTLSVNLAIALAQLGHRVGLIDADIYGPNVPMMMGQTRQPNVAPDNRIQPLESFGVKFISVGLISPGDKPLMMRGPMLHQIIRQFLQQVEWGELDFLVIDLPPGTGDVVISLVQTVPLTGAVVVSTGSGVALQDARKALEMFHQVHVDVLGLVENMSQMTLPTGEVIDVFGAGGTERTAREYGLPFLGGIDLDPQIREGGDTGKPVTLAGPNSQRAKAYFAIAQKVADASKAIAAKQEDVFEIT</sequence>
<comment type="function">
    <text evidence="6">Binds and transfers iron-sulfur (Fe-S) clusters to target apoproteins. Can hydrolyze ATP.</text>
</comment>
<feature type="binding site" evidence="6">
    <location>
        <begin position="33"/>
        <end position="40"/>
    </location>
    <ligand>
        <name>ATP</name>
        <dbReference type="ChEBI" id="CHEBI:30616"/>
    </ligand>
</feature>
<evidence type="ECO:0000256" key="7">
    <source>
        <dbReference type="SAM" id="MobiDB-lite"/>
    </source>
</evidence>
<dbReference type="Proteomes" id="UP000006844">
    <property type="component" value="Chromosome"/>
</dbReference>
<evidence type="ECO:0000256" key="1">
    <source>
        <dbReference type="ARBA" id="ARBA00022723"/>
    </source>
</evidence>
<evidence type="ECO:0000313" key="8">
    <source>
        <dbReference type="EMBL" id="ADV81626.1"/>
    </source>
</evidence>
<evidence type="ECO:0000256" key="4">
    <source>
        <dbReference type="ARBA" id="ARBA00023004"/>
    </source>
</evidence>
<dbReference type="GO" id="GO:0051539">
    <property type="term" value="F:4 iron, 4 sulfur cluster binding"/>
    <property type="evidence" value="ECO:0007669"/>
    <property type="project" value="TreeGrafter"/>
</dbReference>